<dbReference type="EMBL" id="POUA01000177">
    <property type="protein sequence ID" value="PZG41216.1"/>
    <property type="molecule type" value="Genomic_DNA"/>
</dbReference>
<organism evidence="1 2">
    <name type="scientific">Spongiactinospora gelatinilytica</name>
    <dbReference type="NCBI Taxonomy" id="2666298"/>
    <lineage>
        <taxon>Bacteria</taxon>
        <taxon>Bacillati</taxon>
        <taxon>Actinomycetota</taxon>
        <taxon>Actinomycetes</taxon>
        <taxon>Streptosporangiales</taxon>
        <taxon>Streptosporangiaceae</taxon>
        <taxon>Spongiactinospora</taxon>
    </lineage>
</organism>
<keyword evidence="2" id="KW-1185">Reference proteome</keyword>
<protein>
    <recommendedName>
        <fullName evidence="3">Transcriptional regulator</fullName>
    </recommendedName>
</protein>
<proteinExistence type="predicted"/>
<comment type="caution">
    <text evidence="1">The sequence shown here is derived from an EMBL/GenBank/DDBJ whole genome shotgun (WGS) entry which is preliminary data.</text>
</comment>
<evidence type="ECO:0008006" key="3">
    <source>
        <dbReference type="Google" id="ProtNLM"/>
    </source>
</evidence>
<sequence>MFPQYKTADLLRTEDAALALPERQEEEDPTNRRDLFRLGGQTLAGGITAALARGPNELWQTLDSATVGPSRLAVLRRAADQLGEQVVKLPPATLLQDTIIQLSSVHDLLRSRQPTAVQQELARTSAKLATVVGEILFNLNQFSLAANWYAAAGRAAEEAGDRYLADIALAGSTYLPTYSQDPQAVLGNVMPRLEGSPPATAAIAWLWAFAAKAYADLGQRHMFEAAINASQEALDRCPPGSSRPGIFSFLPEKKDLYEAYGYGVLGNADKAADAAARSLARYDLTDTTEPALVRFEHAAALARAGEKEEACRLAVTTIEDPRTYPGVAVVWRARRFDTLLGDEVCVAVREWRERLRGFRVPRVDALPVTSATDS</sequence>
<accession>A0A2W2FUS1</accession>
<dbReference type="AlphaFoldDB" id="A0A2W2FUS1"/>
<dbReference type="RefSeq" id="WP_111169252.1">
    <property type="nucleotide sequence ID" value="NZ_POUA01000177.1"/>
</dbReference>
<evidence type="ECO:0000313" key="1">
    <source>
        <dbReference type="EMBL" id="PZG41216.1"/>
    </source>
</evidence>
<evidence type="ECO:0000313" key="2">
    <source>
        <dbReference type="Proteomes" id="UP000248544"/>
    </source>
</evidence>
<gene>
    <name evidence="1" type="ORF">C1I98_21575</name>
</gene>
<dbReference type="Proteomes" id="UP000248544">
    <property type="component" value="Unassembled WGS sequence"/>
</dbReference>
<reference evidence="1 2" key="1">
    <citation type="submission" date="2018-01" db="EMBL/GenBank/DDBJ databases">
        <title>Draft genome sequence of Sphaerisporangium sp. 7K107.</title>
        <authorList>
            <person name="Sahin N."/>
            <person name="Saygin H."/>
            <person name="Ay H."/>
        </authorList>
    </citation>
    <scope>NUCLEOTIDE SEQUENCE [LARGE SCALE GENOMIC DNA]</scope>
    <source>
        <strain evidence="1 2">7K107</strain>
    </source>
</reference>
<name>A0A2W2FUS1_9ACTN</name>